<protein>
    <submittedName>
        <fullName evidence="2">Centriolin-like isoform X1</fullName>
    </submittedName>
</protein>
<proteinExistence type="predicted"/>
<organism evidence="2 3">
    <name type="scientific">Lates japonicus</name>
    <name type="common">Japanese lates</name>
    <dbReference type="NCBI Taxonomy" id="270547"/>
    <lineage>
        <taxon>Eukaryota</taxon>
        <taxon>Metazoa</taxon>
        <taxon>Chordata</taxon>
        <taxon>Craniata</taxon>
        <taxon>Vertebrata</taxon>
        <taxon>Euteleostomi</taxon>
        <taxon>Actinopterygii</taxon>
        <taxon>Neopterygii</taxon>
        <taxon>Teleostei</taxon>
        <taxon>Neoteleostei</taxon>
        <taxon>Acanthomorphata</taxon>
        <taxon>Carangaria</taxon>
        <taxon>Carangaria incertae sedis</taxon>
        <taxon>Centropomidae</taxon>
        <taxon>Lates</taxon>
    </lineage>
</organism>
<reference evidence="2" key="1">
    <citation type="submission" date="2022-08" db="EMBL/GenBank/DDBJ databases">
        <title>Genome sequencing of akame (Lates japonicus).</title>
        <authorList>
            <person name="Hashiguchi Y."/>
            <person name="Takahashi H."/>
        </authorList>
    </citation>
    <scope>NUCLEOTIDE SEQUENCE</scope>
    <source>
        <strain evidence="2">Kochi</strain>
    </source>
</reference>
<feature type="region of interest" description="Disordered" evidence="1">
    <location>
        <begin position="1"/>
        <end position="48"/>
    </location>
</feature>
<sequence>MFLSVLTHLPQRGEEWGGGGLQQHDRDQSMGWEASLPRPPPQRGRARRAQQQVLSLQAENQSLQLHLEDTQRHCRQLEDTARTHTQ</sequence>
<comment type="caution">
    <text evidence="2">The sequence shown here is derived from an EMBL/GenBank/DDBJ whole genome shotgun (WGS) entry which is preliminary data.</text>
</comment>
<feature type="non-terminal residue" evidence="2">
    <location>
        <position position="1"/>
    </location>
</feature>
<accession>A0AAD3N633</accession>
<dbReference type="Proteomes" id="UP001279410">
    <property type="component" value="Unassembled WGS sequence"/>
</dbReference>
<evidence type="ECO:0000256" key="1">
    <source>
        <dbReference type="SAM" id="MobiDB-lite"/>
    </source>
</evidence>
<evidence type="ECO:0000313" key="3">
    <source>
        <dbReference type="Proteomes" id="UP001279410"/>
    </source>
</evidence>
<gene>
    <name evidence="2" type="ORF">AKAME5_001978500</name>
</gene>
<dbReference type="AlphaFoldDB" id="A0AAD3N633"/>
<name>A0AAD3N633_LATJO</name>
<evidence type="ECO:0000313" key="2">
    <source>
        <dbReference type="EMBL" id="GLD68472.1"/>
    </source>
</evidence>
<dbReference type="EMBL" id="BRZM01000134">
    <property type="protein sequence ID" value="GLD68472.1"/>
    <property type="molecule type" value="Genomic_DNA"/>
</dbReference>
<keyword evidence="3" id="KW-1185">Reference proteome</keyword>